<gene>
    <name evidence="1" type="ORF">Z043_126104</name>
</gene>
<feature type="non-terminal residue" evidence="1">
    <location>
        <position position="112"/>
    </location>
</feature>
<protein>
    <submittedName>
        <fullName evidence="1">Uncharacterized protein</fullName>
    </submittedName>
</protein>
<name>A0A0P7W126_SCLFO</name>
<reference evidence="1 2" key="1">
    <citation type="submission" date="2015-08" db="EMBL/GenBank/DDBJ databases">
        <title>The genome of the Asian arowana (Scleropages formosus).</title>
        <authorList>
            <person name="Tan M.H."/>
            <person name="Gan H.M."/>
            <person name="Croft L.J."/>
            <person name="Austin C.M."/>
        </authorList>
    </citation>
    <scope>NUCLEOTIDE SEQUENCE [LARGE SCALE GENOMIC DNA]</scope>
    <source>
        <strain evidence="1">Aro1</strain>
    </source>
</reference>
<sequence length="112" mass="12282">LAPCFSLQRQTARPAQEAVKTTTGRTSDARFVETRCAQSRKKQAMVAIRHGFVFSVTRRTAAVRKPVTENTESSSHTVTQSAEHWIRRCEADTVRRGGTANSVAVSRHLGGA</sequence>
<comment type="caution">
    <text evidence="1">The sequence shown here is derived from an EMBL/GenBank/DDBJ whole genome shotgun (WGS) entry which is preliminary data.</text>
</comment>
<dbReference type="Proteomes" id="UP000034805">
    <property type="component" value="Unassembled WGS sequence"/>
</dbReference>
<evidence type="ECO:0000313" key="1">
    <source>
        <dbReference type="EMBL" id="KPP56300.1"/>
    </source>
</evidence>
<accession>A0A0P7W126</accession>
<feature type="non-terminal residue" evidence="1">
    <location>
        <position position="1"/>
    </location>
</feature>
<organism evidence="1 2">
    <name type="scientific">Scleropages formosus</name>
    <name type="common">Asian bonytongue</name>
    <name type="synonym">Osteoglossum formosum</name>
    <dbReference type="NCBI Taxonomy" id="113540"/>
    <lineage>
        <taxon>Eukaryota</taxon>
        <taxon>Metazoa</taxon>
        <taxon>Chordata</taxon>
        <taxon>Craniata</taxon>
        <taxon>Vertebrata</taxon>
        <taxon>Euteleostomi</taxon>
        <taxon>Actinopterygii</taxon>
        <taxon>Neopterygii</taxon>
        <taxon>Teleostei</taxon>
        <taxon>Osteoglossocephala</taxon>
        <taxon>Osteoglossomorpha</taxon>
        <taxon>Osteoglossiformes</taxon>
        <taxon>Osteoglossidae</taxon>
        <taxon>Scleropages</taxon>
    </lineage>
</organism>
<dbReference type="EMBL" id="JARO02022695">
    <property type="protein sequence ID" value="KPP56300.1"/>
    <property type="molecule type" value="Genomic_DNA"/>
</dbReference>
<dbReference type="AlphaFoldDB" id="A0A0P7W126"/>
<proteinExistence type="predicted"/>
<evidence type="ECO:0000313" key="2">
    <source>
        <dbReference type="Proteomes" id="UP000034805"/>
    </source>
</evidence>